<keyword evidence="3" id="KW-1185">Reference proteome</keyword>
<name>A0A1G7ZZC0_9HYPH</name>
<evidence type="ECO:0000256" key="1">
    <source>
        <dbReference type="SAM" id="Coils"/>
    </source>
</evidence>
<organism evidence="2 3">
    <name type="scientific">Pelagibacterium luteolum</name>
    <dbReference type="NCBI Taxonomy" id="440168"/>
    <lineage>
        <taxon>Bacteria</taxon>
        <taxon>Pseudomonadati</taxon>
        <taxon>Pseudomonadota</taxon>
        <taxon>Alphaproteobacteria</taxon>
        <taxon>Hyphomicrobiales</taxon>
        <taxon>Devosiaceae</taxon>
        <taxon>Pelagibacterium</taxon>
    </lineage>
</organism>
<dbReference type="EMBL" id="FNCS01000024">
    <property type="protein sequence ID" value="SDH13951.1"/>
    <property type="molecule type" value="Genomic_DNA"/>
</dbReference>
<evidence type="ECO:0000313" key="2">
    <source>
        <dbReference type="EMBL" id="SDH13951.1"/>
    </source>
</evidence>
<keyword evidence="1" id="KW-0175">Coiled coil</keyword>
<evidence type="ECO:0000313" key="3">
    <source>
        <dbReference type="Proteomes" id="UP000199495"/>
    </source>
</evidence>
<accession>A0A1G7ZZC0</accession>
<dbReference type="STRING" id="440168.SAMN04487974_12417"/>
<protein>
    <submittedName>
        <fullName evidence="2">P-type conjugative transfer protein TrbJ</fullName>
    </submittedName>
</protein>
<feature type="coiled-coil region" evidence="1">
    <location>
        <begin position="43"/>
        <end position="77"/>
    </location>
</feature>
<dbReference type="Proteomes" id="UP000199495">
    <property type="component" value="Unassembled WGS sequence"/>
</dbReference>
<dbReference type="InterPro" id="IPR014147">
    <property type="entry name" value="T4SS_TrbJ"/>
</dbReference>
<dbReference type="NCBIfam" id="TIGR02780">
    <property type="entry name" value="TrbJ_Ti"/>
    <property type="match status" value="1"/>
</dbReference>
<dbReference type="AlphaFoldDB" id="A0A1G7ZZC0"/>
<gene>
    <name evidence="2" type="ORF">SAMN04487974_12417</name>
</gene>
<dbReference type="SUPFAM" id="SSF101082">
    <property type="entry name" value="Typo IV secretion system protein TraC"/>
    <property type="match status" value="1"/>
</dbReference>
<proteinExistence type="predicted"/>
<reference evidence="2 3" key="1">
    <citation type="submission" date="2016-10" db="EMBL/GenBank/DDBJ databases">
        <authorList>
            <person name="de Groot N.N."/>
        </authorList>
    </citation>
    <scope>NUCLEOTIDE SEQUENCE [LARGE SCALE GENOMIC DNA]</scope>
    <source>
        <strain evidence="2 3">CGMCC 1.10267</strain>
    </source>
</reference>
<dbReference type="OrthoDB" id="8217233at2"/>
<sequence>MASVIFWALSTHSGSAGIAVGGATEWTQILNNLQLVELAGTNMEQVAQNLEQISHQATQIENQLDQYKVMLQNLERLPENIWGNAVGDLNLLQRIVAQGEGIAFSLGGLDDVLAQRFPSYASLETGLNHGHDFSGEYASWSQANRDTIAGTLASAGLTAQQFESESQTLSQLHAQSASASGQMQALQTGHAIASQQVAQIQKLRALIAQQTVMMGTWYQSEQTQSDLAQARRNQFFSATLPALEGRQMQILGR</sequence>